<dbReference type="Pfam" id="PF03899">
    <property type="entry name" value="ATP-synt_I"/>
    <property type="match status" value="1"/>
</dbReference>
<dbReference type="InterPro" id="IPR005598">
    <property type="entry name" value="ATP_synth_I"/>
</dbReference>
<comment type="subcellular location">
    <subcellularLocation>
        <location evidence="1">Cell membrane</location>
        <topology evidence="1">Multi-pass membrane protein</topology>
    </subcellularLocation>
</comment>
<evidence type="ECO:0000313" key="7">
    <source>
        <dbReference type="EMBL" id="MBM7631436.1"/>
    </source>
</evidence>
<dbReference type="PANTHER" id="PTHR40035">
    <property type="entry name" value="ATP SYNTHASE PROTEIN I"/>
    <property type="match status" value="1"/>
</dbReference>
<feature type="transmembrane region" description="Helical" evidence="6">
    <location>
        <begin position="103"/>
        <end position="125"/>
    </location>
</feature>
<sequence length="131" mass="14392">MMPTPLQERMRLYFRVVAIVAIVCMIGLFLTPFEASFLGFLLGIFSSMISFTSTYIKTAVVGSAAVGESSNFFSNVIAGFSMVLRYGVIVLAVIIALLNPESFTLWAVLAGYGALYLFVSVDMLLQLRKVR</sequence>
<feature type="transmembrane region" description="Helical" evidence="6">
    <location>
        <begin position="37"/>
        <end position="60"/>
    </location>
</feature>
<keyword evidence="2" id="KW-1003">Cell membrane</keyword>
<organism evidence="7 8">
    <name type="scientific">Geomicrobium sediminis</name>
    <dbReference type="NCBI Taxonomy" id="1347788"/>
    <lineage>
        <taxon>Bacteria</taxon>
        <taxon>Bacillati</taxon>
        <taxon>Bacillota</taxon>
        <taxon>Bacilli</taxon>
        <taxon>Bacillales</taxon>
        <taxon>Geomicrobium</taxon>
    </lineage>
</organism>
<dbReference type="PANTHER" id="PTHR40035:SF1">
    <property type="entry name" value="ATP SYNTHASE PROTEIN I"/>
    <property type="match status" value="1"/>
</dbReference>
<keyword evidence="5 6" id="KW-0472">Membrane</keyword>
<gene>
    <name evidence="7" type="ORF">JOD17_000527</name>
</gene>
<keyword evidence="3 6" id="KW-0812">Transmembrane</keyword>
<proteinExistence type="predicted"/>
<evidence type="ECO:0000256" key="4">
    <source>
        <dbReference type="ARBA" id="ARBA00022989"/>
    </source>
</evidence>
<evidence type="ECO:0000256" key="3">
    <source>
        <dbReference type="ARBA" id="ARBA00022692"/>
    </source>
</evidence>
<dbReference type="EMBL" id="JAFBEC010000001">
    <property type="protein sequence ID" value="MBM7631436.1"/>
    <property type="molecule type" value="Genomic_DNA"/>
</dbReference>
<keyword evidence="4 6" id="KW-1133">Transmembrane helix</keyword>
<feature type="transmembrane region" description="Helical" evidence="6">
    <location>
        <begin position="12"/>
        <end position="31"/>
    </location>
</feature>
<dbReference type="Proteomes" id="UP000741863">
    <property type="component" value="Unassembled WGS sequence"/>
</dbReference>
<accession>A0ABS2P7U8</accession>
<evidence type="ECO:0000256" key="2">
    <source>
        <dbReference type="ARBA" id="ARBA00022475"/>
    </source>
</evidence>
<evidence type="ECO:0000256" key="6">
    <source>
        <dbReference type="SAM" id="Phobius"/>
    </source>
</evidence>
<evidence type="ECO:0000313" key="8">
    <source>
        <dbReference type="Proteomes" id="UP000741863"/>
    </source>
</evidence>
<dbReference type="RefSeq" id="WP_042414633.1">
    <property type="nucleotide sequence ID" value="NZ_JAFBEC010000001.1"/>
</dbReference>
<feature type="transmembrane region" description="Helical" evidence="6">
    <location>
        <begin position="72"/>
        <end position="97"/>
    </location>
</feature>
<name>A0ABS2P7U8_9BACL</name>
<protein>
    <submittedName>
        <fullName evidence="7">Membrane protein YqjE</fullName>
    </submittedName>
</protein>
<keyword evidence="8" id="KW-1185">Reference proteome</keyword>
<dbReference type="InterPro" id="IPR039072">
    <property type="entry name" value="ATP_synth_I_Bacilli"/>
</dbReference>
<comment type="caution">
    <text evidence="7">The sequence shown here is derived from an EMBL/GenBank/DDBJ whole genome shotgun (WGS) entry which is preliminary data.</text>
</comment>
<reference evidence="7 8" key="1">
    <citation type="submission" date="2021-01" db="EMBL/GenBank/DDBJ databases">
        <title>Genomic Encyclopedia of Type Strains, Phase IV (KMG-IV): sequencing the most valuable type-strain genomes for metagenomic binning, comparative biology and taxonomic classification.</title>
        <authorList>
            <person name="Goeker M."/>
        </authorList>
    </citation>
    <scope>NUCLEOTIDE SEQUENCE [LARGE SCALE GENOMIC DNA]</scope>
    <source>
        <strain evidence="7 8">DSM 25540</strain>
    </source>
</reference>
<evidence type="ECO:0000256" key="5">
    <source>
        <dbReference type="ARBA" id="ARBA00023136"/>
    </source>
</evidence>
<evidence type="ECO:0000256" key="1">
    <source>
        <dbReference type="ARBA" id="ARBA00004651"/>
    </source>
</evidence>